<organism evidence="8">
    <name type="scientific">Phlebotomus kandelakii</name>
    <dbReference type="NCBI Taxonomy" id="1109342"/>
    <lineage>
        <taxon>Eukaryota</taxon>
        <taxon>Metazoa</taxon>
        <taxon>Ecdysozoa</taxon>
        <taxon>Arthropoda</taxon>
        <taxon>Hexapoda</taxon>
        <taxon>Insecta</taxon>
        <taxon>Pterygota</taxon>
        <taxon>Neoptera</taxon>
        <taxon>Endopterygota</taxon>
        <taxon>Diptera</taxon>
        <taxon>Nematocera</taxon>
        <taxon>Psychodoidea</taxon>
        <taxon>Psychodidae</taxon>
        <taxon>Phlebotomus</taxon>
        <taxon>Larroussius</taxon>
    </lineage>
</organism>
<keyword evidence="2" id="KW-0677">Repeat</keyword>
<dbReference type="InterPro" id="IPR036420">
    <property type="entry name" value="BRCT_dom_sf"/>
</dbReference>
<dbReference type="GO" id="GO:0006284">
    <property type="term" value="P:base-excision repair"/>
    <property type="evidence" value="ECO:0007669"/>
    <property type="project" value="InterPro"/>
</dbReference>
<dbReference type="InterPro" id="IPR008979">
    <property type="entry name" value="Galactose-bd-like_sf"/>
</dbReference>
<feature type="compositionally biased region" description="Basic and acidic residues" evidence="6">
    <location>
        <begin position="207"/>
        <end position="218"/>
    </location>
</feature>
<protein>
    <submittedName>
        <fullName evidence="8">Putative dna repair protein xrcc1 isoform x1</fullName>
    </submittedName>
</protein>
<name>A0A6B2E738_9DIPT</name>
<keyword evidence="3" id="KW-0227">DNA damage</keyword>
<evidence type="ECO:0000313" key="8">
    <source>
        <dbReference type="EMBL" id="NBJ59054.1"/>
    </source>
</evidence>
<dbReference type="AlphaFoldDB" id="A0A6B2E738"/>
<evidence type="ECO:0000256" key="3">
    <source>
        <dbReference type="ARBA" id="ARBA00022763"/>
    </source>
</evidence>
<keyword evidence="5" id="KW-0539">Nucleus</keyword>
<feature type="domain" description="BRCT" evidence="7">
    <location>
        <begin position="282"/>
        <end position="369"/>
    </location>
</feature>
<feature type="compositionally biased region" description="Low complexity" evidence="6">
    <location>
        <begin position="219"/>
        <end position="230"/>
    </location>
</feature>
<dbReference type="SUPFAM" id="SSF49785">
    <property type="entry name" value="Galactose-binding domain-like"/>
    <property type="match status" value="1"/>
</dbReference>
<dbReference type="InterPro" id="IPR045080">
    <property type="entry name" value="BRCT_XRCC1_rpt1"/>
</dbReference>
<accession>A0A6B2E738</accession>
<keyword evidence="4" id="KW-0234">DNA repair</keyword>
<dbReference type="FunFam" id="3.40.50.10190:FF:000008">
    <property type="entry name" value="X-ray repair cross complementing 1"/>
    <property type="match status" value="1"/>
</dbReference>
<dbReference type="PANTHER" id="PTHR11370">
    <property type="entry name" value="DNA-REPAIR PROTEIN XRCC1"/>
    <property type="match status" value="1"/>
</dbReference>
<dbReference type="InterPro" id="IPR001357">
    <property type="entry name" value="BRCT_dom"/>
</dbReference>
<evidence type="ECO:0000256" key="5">
    <source>
        <dbReference type="ARBA" id="ARBA00023242"/>
    </source>
</evidence>
<dbReference type="SMART" id="SM00292">
    <property type="entry name" value="BRCT"/>
    <property type="match status" value="1"/>
</dbReference>
<dbReference type="GO" id="GO:0005634">
    <property type="term" value="C:nucleus"/>
    <property type="evidence" value="ECO:0007669"/>
    <property type="project" value="UniProtKB-SubCell"/>
</dbReference>
<dbReference type="Gene3D" id="3.40.50.10190">
    <property type="entry name" value="BRCT domain"/>
    <property type="match status" value="1"/>
</dbReference>
<comment type="subcellular location">
    <subcellularLocation>
        <location evidence="1">Nucleus</location>
    </subcellularLocation>
</comment>
<dbReference type="EMBL" id="GIFK01001351">
    <property type="protein sequence ID" value="NBJ59054.1"/>
    <property type="molecule type" value="Transcribed_RNA"/>
</dbReference>
<dbReference type="PROSITE" id="PS50172">
    <property type="entry name" value="BRCT"/>
    <property type="match status" value="1"/>
</dbReference>
<reference evidence="8" key="1">
    <citation type="submission" date="2019-10" db="EMBL/GenBank/DDBJ databases">
        <title>Short sand fly seasons in Tbilisi, Georgia, hinder development of host immunity to saliva of the visceral leishmaniasis vector Phlebotomus kandelakii.</title>
        <authorList>
            <person name="Oliveira F."/>
            <person name="Giorgobiani E."/>
            <person name="Guimaraes-Costa A.B."/>
            <person name="Abdeladhim M."/>
            <person name="Oristian J."/>
            <person name="Tskhvaradze L."/>
            <person name="Tsertsvadze N."/>
            <person name="Zakalashvili M."/>
            <person name="Valenzuela J.G."/>
            <person name="Kamhawi S."/>
        </authorList>
    </citation>
    <scope>NUCLEOTIDE SEQUENCE</scope>
    <source>
        <strain evidence="8">Wild-capture in Tbilisi</strain>
        <tissue evidence="8">Salivary glands</tissue>
    </source>
</reference>
<dbReference type="FunFam" id="2.60.120.260:FF:000025">
    <property type="entry name" value="DNA repair protein XRCC1 isoform X1"/>
    <property type="match status" value="1"/>
</dbReference>
<feature type="compositionally biased region" description="Pro residues" evidence="6">
    <location>
        <begin position="262"/>
        <end position="271"/>
    </location>
</feature>
<dbReference type="Pfam" id="PF12738">
    <property type="entry name" value="PTCB-BRCT"/>
    <property type="match status" value="1"/>
</dbReference>
<dbReference type="CDD" id="cd17725">
    <property type="entry name" value="BRCT_XRCC1_rpt1"/>
    <property type="match status" value="1"/>
</dbReference>
<evidence type="ECO:0000256" key="2">
    <source>
        <dbReference type="ARBA" id="ARBA00022737"/>
    </source>
</evidence>
<evidence type="ECO:0000259" key="7">
    <source>
        <dbReference type="PROSITE" id="PS50172"/>
    </source>
</evidence>
<dbReference type="GO" id="GO:0000012">
    <property type="term" value="P:single strand break repair"/>
    <property type="evidence" value="ECO:0007669"/>
    <property type="project" value="InterPro"/>
</dbReference>
<dbReference type="InterPro" id="IPR002706">
    <property type="entry name" value="Xrcc1_N"/>
</dbReference>
<feature type="region of interest" description="Disordered" evidence="6">
    <location>
        <begin position="371"/>
        <end position="441"/>
    </location>
</feature>
<evidence type="ECO:0000256" key="6">
    <source>
        <dbReference type="SAM" id="MobiDB-lite"/>
    </source>
</evidence>
<dbReference type="Pfam" id="PF01834">
    <property type="entry name" value="XRCC1_N"/>
    <property type="match status" value="1"/>
</dbReference>
<dbReference type="Gene3D" id="2.60.120.260">
    <property type="entry name" value="Galactose-binding domain-like"/>
    <property type="match status" value="1"/>
</dbReference>
<evidence type="ECO:0000256" key="4">
    <source>
        <dbReference type="ARBA" id="ARBA00023204"/>
    </source>
</evidence>
<dbReference type="PANTHER" id="PTHR11370:SF5">
    <property type="entry name" value="DNA REPAIR PROTEIN XRCC1"/>
    <property type="match status" value="1"/>
</dbReference>
<evidence type="ECO:0000256" key="1">
    <source>
        <dbReference type="ARBA" id="ARBA00004123"/>
    </source>
</evidence>
<feature type="compositionally biased region" description="Basic and acidic residues" evidence="6">
    <location>
        <begin position="250"/>
        <end position="259"/>
    </location>
</feature>
<sequence>MPKVVLKNIYSFSSEDSAFPASNLLKNLKWRSQGVGQETEHVTIQLDKPTTICGIDLGNEASCFIGVFVARSGQEMTSENYKEILLTSSFMTPAECRALENINRVRCFNKTSLVEEVAKEKWDFVKIVCSQPFNVHTQYGLSFITVYSPEDKEEVSGNSSTIGRFTLREESPETDDRGSLFNKWKQSRENGSEASTSLSPAAAIRKASADLLKKKEEQPVPVTPKTAPKAPKTPRNRIIQDSDSDEEEAPAPKKPKESQAKPPNPPEPPKIQSPAKRVSYQPFGRLLGGVIYTISGIQNPERGNLRQKATEMGARYKPDWDSSCTHLICAFKNTPKYNQVRGLGKIVQKDWILDCYARKIRFPWRRYALERRDRDESESEDEVQDETLRSADQARASNSRNRIEDSGSDTEDEIRRVLATKNVPAKDVYDKTTEEEDEGNP</sequence>
<feature type="region of interest" description="Disordered" evidence="6">
    <location>
        <begin position="153"/>
        <end position="275"/>
    </location>
</feature>
<feature type="compositionally biased region" description="Basic and acidic residues" evidence="6">
    <location>
        <begin position="166"/>
        <end position="178"/>
    </location>
</feature>
<dbReference type="GO" id="GO:0006303">
    <property type="term" value="P:double-strand break repair via nonhomologous end joining"/>
    <property type="evidence" value="ECO:0007669"/>
    <property type="project" value="InterPro"/>
</dbReference>
<dbReference type="SUPFAM" id="SSF52113">
    <property type="entry name" value="BRCT domain"/>
    <property type="match status" value="1"/>
</dbReference>
<dbReference type="GO" id="GO:0003684">
    <property type="term" value="F:damaged DNA binding"/>
    <property type="evidence" value="ECO:0007669"/>
    <property type="project" value="InterPro"/>
</dbReference>
<feature type="compositionally biased region" description="Acidic residues" evidence="6">
    <location>
        <begin position="376"/>
        <end position="385"/>
    </location>
</feature>
<proteinExistence type="predicted"/>